<protein>
    <submittedName>
        <fullName evidence="1">Uncharacterized protein</fullName>
    </submittedName>
</protein>
<reference evidence="1 2" key="1">
    <citation type="submission" date="2015-11" db="EMBL/GenBank/DDBJ databases">
        <title>Expanding the genomic diversity of Burkholderia species for the development of highly accurate diagnostics.</title>
        <authorList>
            <person name="Sahl J."/>
            <person name="Keim P."/>
            <person name="Wagner D."/>
        </authorList>
    </citation>
    <scope>NUCLEOTIDE SEQUENCE [LARGE SCALE GENOMIC DNA]</scope>
    <source>
        <strain evidence="1 2">MSMB1808WGS</strain>
    </source>
</reference>
<evidence type="ECO:0000313" key="2">
    <source>
        <dbReference type="Proteomes" id="UP000056453"/>
    </source>
</evidence>
<accession>A0AAW3MV88</accession>
<comment type="caution">
    <text evidence="1">The sequence shown here is derived from an EMBL/GenBank/DDBJ whole genome shotgun (WGS) entry which is preliminary data.</text>
</comment>
<dbReference type="RefSeq" id="WP_059928404.1">
    <property type="nucleotide sequence ID" value="NZ_LPBG01000117.1"/>
</dbReference>
<organism evidence="1 2">
    <name type="scientific">Burkholderia ubonensis</name>
    <dbReference type="NCBI Taxonomy" id="101571"/>
    <lineage>
        <taxon>Bacteria</taxon>
        <taxon>Pseudomonadati</taxon>
        <taxon>Pseudomonadota</taxon>
        <taxon>Betaproteobacteria</taxon>
        <taxon>Burkholderiales</taxon>
        <taxon>Burkholderiaceae</taxon>
        <taxon>Burkholderia</taxon>
        <taxon>Burkholderia cepacia complex</taxon>
    </lineage>
</organism>
<evidence type="ECO:0000313" key="1">
    <source>
        <dbReference type="EMBL" id="KVP97863.1"/>
    </source>
</evidence>
<name>A0AAW3MV88_9BURK</name>
<dbReference type="EMBL" id="LPBJ01000047">
    <property type="protein sequence ID" value="KVP97863.1"/>
    <property type="molecule type" value="Genomic_DNA"/>
</dbReference>
<dbReference type="InterPro" id="IPR056982">
    <property type="entry name" value="Phage_ProQ_C-like"/>
</dbReference>
<sequence>MMKPVVGQKLWFVGARLGNFKALNGEVTVTAVGKKWADVQGEFHGRVDVTTLVADGKGYASPGRCYLSRLEWLDKEGSKLAWEALRVSMLGSCPAELSYETIVQAGKLLGLDISLPGEEVR</sequence>
<dbReference type="AlphaFoldDB" id="A0AAW3MV88"/>
<proteinExistence type="predicted"/>
<dbReference type="Pfam" id="PF24203">
    <property type="entry name" value="Phage_ProQ_C_like"/>
    <property type="match status" value="1"/>
</dbReference>
<dbReference type="Proteomes" id="UP000056453">
    <property type="component" value="Unassembled WGS sequence"/>
</dbReference>
<keyword evidence="2" id="KW-1185">Reference proteome</keyword>
<gene>
    <name evidence="1" type="ORF">WJ96_04655</name>
</gene>